<dbReference type="PANTHER" id="PTHR42535:SF2">
    <property type="entry name" value="CHROMOSOME UNDETERMINED SCAFFOLD_146, WHOLE GENOME SHOTGUN SEQUENCE"/>
    <property type="match status" value="1"/>
</dbReference>
<dbReference type="SUPFAM" id="SSF49899">
    <property type="entry name" value="Concanavalin A-like lectins/glucanases"/>
    <property type="match status" value="2"/>
</dbReference>
<dbReference type="Pfam" id="PF13385">
    <property type="entry name" value="Laminin_G_3"/>
    <property type="match status" value="2"/>
</dbReference>
<dbReference type="PANTHER" id="PTHR42535">
    <property type="entry name" value="OOKINETE PROTEIN, PUTATIVE-RELATED"/>
    <property type="match status" value="1"/>
</dbReference>
<keyword evidence="1" id="KW-0430">Lectin</keyword>
<reference evidence="1" key="1">
    <citation type="submission" date="2020-03" db="EMBL/GenBank/DDBJ databases">
        <title>The deep terrestrial virosphere.</title>
        <authorList>
            <person name="Holmfeldt K."/>
            <person name="Nilsson E."/>
            <person name="Simone D."/>
            <person name="Lopez-Fernandez M."/>
            <person name="Wu X."/>
            <person name="de Brujin I."/>
            <person name="Lundin D."/>
            <person name="Andersson A."/>
            <person name="Bertilsson S."/>
            <person name="Dopson M."/>
        </authorList>
    </citation>
    <scope>NUCLEOTIDE SEQUENCE</scope>
    <source>
        <strain evidence="1">MM415A01195</strain>
    </source>
</reference>
<evidence type="ECO:0000313" key="1">
    <source>
        <dbReference type="EMBL" id="QJA77871.1"/>
    </source>
</evidence>
<dbReference type="Gene3D" id="2.60.120.200">
    <property type="match status" value="2"/>
</dbReference>
<gene>
    <name evidence="1" type="ORF">MM415A01195_0008</name>
</gene>
<accession>A0A6M3K811</accession>
<sequence>MSELFNPQWYTRSESDARYLKLTGSLADVSNHSHTVLSDIGTNTHAQIDTAVSNSVSHIASTSNPHSVTLAQVGGTTDHTALSNIGTLSHATIDSYLDQAVKTTSSPAFAGLTVDGAIENGLVARWNMNEGTGTTIADSSNNSNTGTLGAGTAGYMPSWVAGENGYVLNFDGVDDYVNVPNSASIELLHNPLTFSVWVYRRTNSQDWEGVVVKGKQTDPWDGYSLFSMAVGYFRARVGNYTTDIQTYHIPSNNAWHQIVVRNDGTNFAIYVDGVIDSGEGTTGTISATGQALWLGRAISAGEDFDGMIGKIGIYDRALSDREIAELYHKESQARMTSSQGCVLALNCNSETVTGSAGSETVLDSSTYNNHAANSGATHSATGGFNGSGGFSFDGSNDYITVPNSTSLGIAEDMTLEFWMLHGAGGEDYQHLFNKQYDDVGGTQGYRVFTTVNSNDIYFGRAVNGSWSSNAISVPIGSWHHVVWTVKAGVSNLYRDGQLISGLLTDKQTIGTATDLQIAADSSLSWNFIGSLDEVHVYNRALTAEEIKSHYFQQTEAHNSFVSQKDVYVDSNGNVGIGTITPTSVFHVVGLPVYANNAAAVAGGLTAGAFYRTNGDPDPVCVVH</sequence>
<proteinExistence type="predicted"/>
<organism evidence="1">
    <name type="scientific">viral metagenome</name>
    <dbReference type="NCBI Taxonomy" id="1070528"/>
    <lineage>
        <taxon>unclassified sequences</taxon>
        <taxon>metagenomes</taxon>
        <taxon>organismal metagenomes</taxon>
    </lineage>
</organism>
<dbReference type="EMBL" id="MT142307">
    <property type="protein sequence ID" value="QJA77871.1"/>
    <property type="molecule type" value="Genomic_DNA"/>
</dbReference>
<protein>
    <submittedName>
        <fullName evidence="1">Putative lectin/glucanase superfamily protein</fullName>
    </submittedName>
</protein>
<dbReference type="InterPro" id="IPR013320">
    <property type="entry name" value="ConA-like_dom_sf"/>
</dbReference>
<dbReference type="AlphaFoldDB" id="A0A6M3K811"/>
<name>A0A6M3K811_9ZZZZ</name>
<dbReference type="GO" id="GO:0030246">
    <property type="term" value="F:carbohydrate binding"/>
    <property type="evidence" value="ECO:0007669"/>
    <property type="project" value="UniProtKB-KW"/>
</dbReference>